<feature type="signal peptide" evidence="7">
    <location>
        <begin position="1"/>
        <end position="27"/>
    </location>
</feature>
<sequence>MQRIVLPLGIALLFLLAVAAYASQVMAGTAVHPLVILAAAAAAYMALNIGANDVANNMGPAVGARAIRMGAALAIAAACDLAGALIAGGDVVRTVSTDLLISGSSLPPTTMAMVMISALLAAALWINASTFVGTPVSTTHAIIGAIVGAAIAAAGLGTVRWPTIGMIAVSWVFSPLLGAIFAAALHAVIRRLITRRADKLAAARHWVPLLVATMAGVFAMYLANKALGHWWQPSLGQTLLLGLCSAAAGWLVSKPWVELRSLGLGNRKKQVATLFRPPLIVAAALLSFAHGANDVSNTIGPLAAILHALHATPDSAGLILPYWTLLLGAVGIGLGILLFGPRVIHTVGEQITKLNEIRAFCVALSAGVTVLTAAAFGLPISTTHVAVGAVFGVGFLREYLAIRNMHGAAVPVDTHFLDASRLNDRPEIALRRERRYERRFLVRRLKLARIGAAWLVTLPASAVLAVLAYWLLQLATG</sequence>
<evidence type="ECO:0000256" key="6">
    <source>
        <dbReference type="RuleBase" id="RU363058"/>
    </source>
</evidence>
<keyword evidence="4 6" id="KW-1133">Transmembrane helix</keyword>
<dbReference type="GO" id="GO:0035435">
    <property type="term" value="P:phosphate ion transmembrane transport"/>
    <property type="evidence" value="ECO:0007669"/>
    <property type="project" value="TreeGrafter"/>
</dbReference>
<evidence type="ECO:0000256" key="4">
    <source>
        <dbReference type="ARBA" id="ARBA00022989"/>
    </source>
</evidence>
<evidence type="ECO:0000313" key="8">
    <source>
        <dbReference type="EMBL" id="WEK05484.1"/>
    </source>
</evidence>
<keyword evidence="7" id="KW-0732">Signal</keyword>
<feature type="transmembrane region" description="Helical" evidence="6">
    <location>
        <begin position="140"/>
        <end position="158"/>
    </location>
</feature>
<dbReference type="AlphaFoldDB" id="A0AAJ6B1L8"/>
<evidence type="ECO:0000256" key="5">
    <source>
        <dbReference type="ARBA" id="ARBA00023136"/>
    </source>
</evidence>
<evidence type="ECO:0000256" key="2">
    <source>
        <dbReference type="ARBA" id="ARBA00022448"/>
    </source>
</evidence>
<reference evidence="8" key="1">
    <citation type="submission" date="2023-03" db="EMBL/GenBank/DDBJ databases">
        <title>Andean soil-derived lignocellulolytic bacterial consortium as a source of novel taxa and putative plastic-active enzymes.</title>
        <authorList>
            <person name="Diaz-Garcia L."/>
            <person name="Chuvochina M."/>
            <person name="Feuerriegel G."/>
            <person name="Bunk B."/>
            <person name="Sproer C."/>
            <person name="Streit W.R."/>
            <person name="Rodriguez L.M."/>
            <person name="Overmann J."/>
            <person name="Jimenez D.J."/>
        </authorList>
    </citation>
    <scope>NUCLEOTIDE SEQUENCE</scope>
    <source>
        <strain evidence="8">MAG 4196</strain>
    </source>
</reference>
<dbReference type="EMBL" id="CP119312">
    <property type="protein sequence ID" value="WEK05484.1"/>
    <property type="molecule type" value="Genomic_DNA"/>
</dbReference>
<protein>
    <recommendedName>
        <fullName evidence="6">Phosphate transporter</fullName>
    </recommendedName>
</protein>
<feature type="transmembrane region" description="Helical" evidence="6">
    <location>
        <begin position="274"/>
        <end position="292"/>
    </location>
</feature>
<proteinExistence type="inferred from homology"/>
<dbReference type="PANTHER" id="PTHR11101">
    <property type="entry name" value="PHOSPHATE TRANSPORTER"/>
    <property type="match status" value="1"/>
</dbReference>
<feature type="transmembrane region" description="Helical" evidence="6">
    <location>
        <begin position="30"/>
        <end position="49"/>
    </location>
</feature>
<feature type="transmembrane region" description="Helical" evidence="6">
    <location>
        <begin position="206"/>
        <end position="223"/>
    </location>
</feature>
<evidence type="ECO:0000313" key="9">
    <source>
        <dbReference type="Proteomes" id="UP001217476"/>
    </source>
</evidence>
<evidence type="ECO:0000256" key="3">
    <source>
        <dbReference type="ARBA" id="ARBA00022692"/>
    </source>
</evidence>
<comment type="similarity">
    <text evidence="6">Belongs to the inorganic phosphate transporter (PiT) (TC 2.A.20) family.</text>
</comment>
<feature type="transmembrane region" description="Helical" evidence="6">
    <location>
        <begin position="109"/>
        <end position="128"/>
    </location>
</feature>
<evidence type="ECO:0000256" key="7">
    <source>
        <dbReference type="SAM" id="SignalP"/>
    </source>
</evidence>
<organism evidence="8 9">
    <name type="scientific">Candidatus Devosia phytovorans</name>
    <dbReference type="NCBI Taxonomy" id="3121372"/>
    <lineage>
        <taxon>Bacteria</taxon>
        <taxon>Pseudomonadati</taxon>
        <taxon>Pseudomonadota</taxon>
        <taxon>Alphaproteobacteria</taxon>
        <taxon>Hyphomicrobiales</taxon>
        <taxon>Devosiaceae</taxon>
        <taxon>Devosia</taxon>
    </lineage>
</organism>
<feature type="transmembrane region" description="Helical" evidence="6">
    <location>
        <begin position="359"/>
        <end position="378"/>
    </location>
</feature>
<dbReference type="Pfam" id="PF01384">
    <property type="entry name" value="PHO4"/>
    <property type="match status" value="1"/>
</dbReference>
<feature type="transmembrane region" description="Helical" evidence="6">
    <location>
        <begin position="164"/>
        <end position="185"/>
    </location>
</feature>
<comment type="subcellular location">
    <subcellularLocation>
        <location evidence="1 6">Membrane</location>
        <topology evidence="1 6">Multi-pass membrane protein</topology>
    </subcellularLocation>
</comment>
<gene>
    <name evidence="8" type="ORF">P0Y65_04290</name>
</gene>
<feature type="transmembrane region" description="Helical" evidence="6">
    <location>
        <begin position="384"/>
        <end position="402"/>
    </location>
</feature>
<feature type="transmembrane region" description="Helical" evidence="6">
    <location>
        <begin position="235"/>
        <end position="253"/>
    </location>
</feature>
<feature type="transmembrane region" description="Helical" evidence="6">
    <location>
        <begin position="447"/>
        <end position="472"/>
    </location>
</feature>
<feature type="chain" id="PRO_5042541288" description="Phosphate transporter" evidence="7">
    <location>
        <begin position="28"/>
        <end position="477"/>
    </location>
</feature>
<accession>A0AAJ6B1L8</accession>
<keyword evidence="5 6" id="KW-0472">Membrane</keyword>
<dbReference type="Proteomes" id="UP001217476">
    <property type="component" value="Chromosome"/>
</dbReference>
<dbReference type="PANTHER" id="PTHR11101:SF80">
    <property type="entry name" value="PHOSPHATE TRANSPORTER"/>
    <property type="match status" value="1"/>
</dbReference>
<dbReference type="InterPro" id="IPR001204">
    <property type="entry name" value="Phos_transporter"/>
</dbReference>
<feature type="transmembrane region" description="Helical" evidence="6">
    <location>
        <begin position="70"/>
        <end position="89"/>
    </location>
</feature>
<evidence type="ECO:0000256" key="1">
    <source>
        <dbReference type="ARBA" id="ARBA00004141"/>
    </source>
</evidence>
<dbReference type="GO" id="GO:0005315">
    <property type="term" value="F:phosphate transmembrane transporter activity"/>
    <property type="evidence" value="ECO:0007669"/>
    <property type="project" value="InterPro"/>
</dbReference>
<keyword evidence="2 6" id="KW-0813">Transport</keyword>
<dbReference type="GO" id="GO:0016020">
    <property type="term" value="C:membrane"/>
    <property type="evidence" value="ECO:0007669"/>
    <property type="project" value="UniProtKB-SubCell"/>
</dbReference>
<feature type="transmembrane region" description="Helical" evidence="6">
    <location>
        <begin position="319"/>
        <end position="339"/>
    </location>
</feature>
<keyword evidence="3 6" id="KW-0812">Transmembrane</keyword>
<name>A0AAJ6B1L8_9HYPH</name>
<keyword evidence="6" id="KW-0592">Phosphate transport</keyword>